<evidence type="ECO:0000256" key="8">
    <source>
        <dbReference type="RuleBase" id="RU003827"/>
    </source>
</evidence>
<dbReference type="AlphaFoldDB" id="A0AAD7QRG6"/>
<dbReference type="PANTHER" id="PTHR22811">
    <property type="entry name" value="TRANSMEMBRANE EMP24 DOMAIN-CONTAINING PROTEIN"/>
    <property type="match status" value="1"/>
</dbReference>
<evidence type="ECO:0000313" key="12">
    <source>
        <dbReference type="EMBL" id="KAJ8098417.1"/>
    </source>
</evidence>
<evidence type="ECO:0000256" key="9">
    <source>
        <dbReference type="SAM" id="Phobius"/>
    </source>
</evidence>
<keyword evidence="3 8" id="KW-0812">Transmembrane</keyword>
<dbReference type="SMART" id="SM01190">
    <property type="entry name" value="EMP24_GP25L"/>
    <property type="match status" value="1"/>
</dbReference>
<comment type="similarity">
    <text evidence="2 8">Belongs to the EMP24/GP25L family.</text>
</comment>
<keyword evidence="4 10" id="KW-0732">Signal</keyword>
<dbReference type="InterPro" id="IPR015720">
    <property type="entry name" value="Emp24-like"/>
</dbReference>
<feature type="domain" description="GOLD" evidence="11">
    <location>
        <begin position="44"/>
        <end position="132"/>
    </location>
</feature>
<evidence type="ECO:0000256" key="10">
    <source>
        <dbReference type="SAM" id="SignalP"/>
    </source>
</evidence>
<evidence type="ECO:0000256" key="1">
    <source>
        <dbReference type="ARBA" id="ARBA00004479"/>
    </source>
</evidence>
<sequence>MGIHHHQAHTSMNRPLSLLSAFVALLSVLHVAVAHNVRLGAAGRECFFEDLRKGDQMAVTYQVGDQEGQGSSGYLGIDFWVNDPHNAVLKIEKDVPHGEFTFTAQDSGRYVYCFSNEASGFVSREVGFNVHGVVYVDATESQADPLENEIKSLSAIVDQVKDELQYLLLRERMHRNTAESTNSRVKWWSLFQLGVVAGSGIFQVYYLKRFFEVKSVV</sequence>
<comment type="subcellular location">
    <subcellularLocation>
        <location evidence="7">Endomembrane system</location>
        <topology evidence="7">Single-pass membrane protein</topology>
    </subcellularLocation>
    <subcellularLocation>
        <location evidence="1 8">Membrane</location>
        <topology evidence="1 8">Single-pass type I membrane protein</topology>
    </subcellularLocation>
</comment>
<dbReference type="RefSeq" id="XP_056041867.1">
    <property type="nucleotide sequence ID" value="XM_056188385.1"/>
</dbReference>
<feature type="signal peptide" evidence="10">
    <location>
        <begin position="1"/>
        <end position="34"/>
    </location>
</feature>
<dbReference type="GeneID" id="80883551"/>
<dbReference type="PROSITE" id="PS50866">
    <property type="entry name" value="GOLD"/>
    <property type="match status" value="1"/>
</dbReference>
<dbReference type="Pfam" id="PF01105">
    <property type="entry name" value="EMP24_GP25L"/>
    <property type="match status" value="1"/>
</dbReference>
<dbReference type="EMBL" id="JARPMG010000009">
    <property type="protein sequence ID" value="KAJ8098417.1"/>
    <property type="molecule type" value="Genomic_DNA"/>
</dbReference>
<dbReference type="SUPFAM" id="SSF101576">
    <property type="entry name" value="Supernatant protein factor (SPF), C-terminal domain"/>
    <property type="match status" value="1"/>
</dbReference>
<comment type="caution">
    <text evidence="12">The sequence shown here is derived from an EMBL/GenBank/DDBJ whole genome shotgun (WGS) entry which is preliminary data.</text>
</comment>
<evidence type="ECO:0000259" key="11">
    <source>
        <dbReference type="PROSITE" id="PS50866"/>
    </source>
</evidence>
<keyword evidence="6 9" id="KW-0472">Membrane</keyword>
<evidence type="ECO:0000256" key="6">
    <source>
        <dbReference type="ARBA" id="ARBA00023136"/>
    </source>
</evidence>
<evidence type="ECO:0000256" key="7">
    <source>
        <dbReference type="ARBA" id="ARBA00037847"/>
    </source>
</evidence>
<dbReference type="GO" id="GO:0016020">
    <property type="term" value="C:membrane"/>
    <property type="evidence" value="ECO:0007669"/>
    <property type="project" value="UniProtKB-SubCell"/>
</dbReference>
<keyword evidence="5 9" id="KW-1133">Transmembrane helix</keyword>
<dbReference type="InterPro" id="IPR036598">
    <property type="entry name" value="GOLD_dom_sf"/>
</dbReference>
<feature type="transmembrane region" description="Helical" evidence="9">
    <location>
        <begin position="187"/>
        <end position="207"/>
    </location>
</feature>
<proteinExistence type="inferred from homology"/>
<dbReference type="Proteomes" id="UP001217417">
    <property type="component" value="Unassembled WGS sequence"/>
</dbReference>
<reference evidence="12" key="1">
    <citation type="submission" date="2023-03" db="EMBL/GenBank/DDBJ databases">
        <title>Near-Complete genome sequence of Lipomyces tetrasporous NRRL Y-64009, an oleaginous yeast capable of growing on lignocellulosic hydrolysates.</title>
        <authorList>
            <consortium name="Lawrence Berkeley National Laboratory"/>
            <person name="Jagtap S.S."/>
            <person name="Liu J.-J."/>
            <person name="Walukiewicz H.E."/>
            <person name="Pangilinan J."/>
            <person name="Lipzen A."/>
            <person name="Ahrendt S."/>
            <person name="Koriabine M."/>
            <person name="Cobaugh K."/>
            <person name="Salamov A."/>
            <person name="Yoshinaga Y."/>
            <person name="Ng V."/>
            <person name="Daum C."/>
            <person name="Grigoriev I.V."/>
            <person name="Slininger P.J."/>
            <person name="Dien B.S."/>
            <person name="Jin Y.-S."/>
            <person name="Rao C.V."/>
        </authorList>
    </citation>
    <scope>NUCLEOTIDE SEQUENCE</scope>
    <source>
        <strain evidence="12">NRRL Y-64009</strain>
    </source>
</reference>
<evidence type="ECO:0000256" key="5">
    <source>
        <dbReference type="ARBA" id="ARBA00022989"/>
    </source>
</evidence>
<evidence type="ECO:0000256" key="3">
    <source>
        <dbReference type="ARBA" id="ARBA00022692"/>
    </source>
</evidence>
<dbReference type="GO" id="GO:0012505">
    <property type="term" value="C:endomembrane system"/>
    <property type="evidence" value="ECO:0007669"/>
    <property type="project" value="UniProtKB-SubCell"/>
</dbReference>
<dbReference type="InterPro" id="IPR009038">
    <property type="entry name" value="GOLD_dom"/>
</dbReference>
<organism evidence="12 13">
    <name type="scientific">Lipomyces tetrasporus</name>
    <dbReference type="NCBI Taxonomy" id="54092"/>
    <lineage>
        <taxon>Eukaryota</taxon>
        <taxon>Fungi</taxon>
        <taxon>Dikarya</taxon>
        <taxon>Ascomycota</taxon>
        <taxon>Saccharomycotina</taxon>
        <taxon>Lipomycetes</taxon>
        <taxon>Lipomycetales</taxon>
        <taxon>Lipomycetaceae</taxon>
        <taxon>Lipomyces</taxon>
    </lineage>
</organism>
<name>A0AAD7QRG6_9ASCO</name>
<accession>A0AAD7QRG6</accession>
<evidence type="ECO:0000256" key="2">
    <source>
        <dbReference type="ARBA" id="ARBA00007104"/>
    </source>
</evidence>
<protein>
    <submittedName>
        <fullName evidence="12">Emp24/gp25L/p24 family/GOLD-domain-containing protein</fullName>
    </submittedName>
</protein>
<evidence type="ECO:0000313" key="13">
    <source>
        <dbReference type="Proteomes" id="UP001217417"/>
    </source>
</evidence>
<feature type="chain" id="PRO_5042295764" evidence="10">
    <location>
        <begin position="35"/>
        <end position="217"/>
    </location>
</feature>
<keyword evidence="13" id="KW-1185">Reference proteome</keyword>
<evidence type="ECO:0000256" key="4">
    <source>
        <dbReference type="ARBA" id="ARBA00022729"/>
    </source>
</evidence>
<gene>
    <name evidence="12" type="ORF">POJ06DRAFT_259416</name>
</gene>